<evidence type="ECO:0000256" key="6">
    <source>
        <dbReference type="ARBA" id="ARBA00023134"/>
    </source>
</evidence>
<evidence type="ECO:0000256" key="2">
    <source>
        <dbReference type="ARBA" id="ARBA00010142"/>
    </source>
</evidence>
<dbReference type="InterPro" id="IPR027417">
    <property type="entry name" value="P-loop_NTPase"/>
</dbReference>
<comment type="subcellular location">
    <subcellularLocation>
        <location evidence="1">Cell membrane</location>
        <topology evidence="1">Lipid-anchor</topology>
        <orientation evidence="1">Cytoplasmic side</orientation>
    </subcellularLocation>
</comment>
<dbReference type="GO" id="GO:0005886">
    <property type="term" value="C:plasma membrane"/>
    <property type="evidence" value="ECO:0007669"/>
    <property type="project" value="UniProtKB-SubCell"/>
</dbReference>
<evidence type="ECO:0000256" key="5">
    <source>
        <dbReference type="ARBA" id="ARBA00022741"/>
    </source>
</evidence>
<dbReference type="SUPFAM" id="SSF52540">
    <property type="entry name" value="P-loop containing nucleoside triphosphate hydrolases"/>
    <property type="match status" value="1"/>
</dbReference>
<comment type="similarity">
    <text evidence="2">Belongs to the small GTPase superfamily. Rho family.</text>
</comment>
<keyword evidence="10" id="KW-0131">Cell cycle</keyword>
<dbReference type="Pfam" id="PF00071">
    <property type="entry name" value="Ras"/>
    <property type="match status" value="1"/>
</dbReference>
<name>A0A5J4X988_9EUKA</name>
<dbReference type="OrthoDB" id="8830751at2759"/>
<keyword evidence="7" id="KW-0472">Membrane</keyword>
<evidence type="ECO:0000256" key="4">
    <source>
        <dbReference type="ARBA" id="ARBA00022481"/>
    </source>
</evidence>
<dbReference type="PRINTS" id="PR00449">
    <property type="entry name" value="RASTRNSFRMNG"/>
</dbReference>
<keyword evidence="10" id="KW-0132">Cell division</keyword>
<dbReference type="NCBIfam" id="TIGR00231">
    <property type="entry name" value="small_GTP"/>
    <property type="match status" value="1"/>
</dbReference>
<reference evidence="10 11" key="1">
    <citation type="submission" date="2019-03" db="EMBL/GenBank/DDBJ databases">
        <title>Single cell metagenomics reveals metabolic interactions within the superorganism composed of flagellate Streblomastix strix and complex community of Bacteroidetes bacteria on its surface.</title>
        <authorList>
            <person name="Treitli S.C."/>
            <person name="Kolisko M."/>
            <person name="Husnik F."/>
            <person name="Keeling P."/>
            <person name="Hampl V."/>
        </authorList>
    </citation>
    <scope>NUCLEOTIDE SEQUENCE [LARGE SCALE GENOMIC DNA]</scope>
    <source>
        <strain evidence="10">ST1C</strain>
    </source>
</reference>
<dbReference type="GO" id="GO:0051301">
    <property type="term" value="P:cell division"/>
    <property type="evidence" value="ECO:0007669"/>
    <property type="project" value="UniProtKB-KW"/>
</dbReference>
<keyword evidence="6" id="KW-0342">GTP-binding</keyword>
<keyword evidence="5" id="KW-0547">Nucleotide-binding</keyword>
<dbReference type="EMBL" id="SNRW01000134">
    <property type="protein sequence ID" value="KAA6403145.1"/>
    <property type="molecule type" value="Genomic_DNA"/>
</dbReference>
<evidence type="ECO:0000256" key="8">
    <source>
        <dbReference type="ARBA" id="ARBA00023288"/>
    </source>
</evidence>
<keyword evidence="9" id="KW-0636">Prenylation</keyword>
<dbReference type="SMART" id="SM00174">
    <property type="entry name" value="RHO"/>
    <property type="match status" value="1"/>
</dbReference>
<dbReference type="Proteomes" id="UP000324800">
    <property type="component" value="Unassembled WGS sequence"/>
</dbReference>
<keyword evidence="4" id="KW-0488">Methylation</keyword>
<dbReference type="InterPro" id="IPR003578">
    <property type="entry name" value="Small_GTPase_Rho"/>
</dbReference>
<evidence type="ECO:0000256" key="1">
    <source>
        <dbReference type="ARBA" id="ARBA00004342"/>
    </source>
</evidence>
<proteinExistence type="inferred from homology"/>
<dbReference type="CDD" id="cd00157">
    <property type="entry name" value="Rho"/>
    <property type="match status" value="1"/>
</dbReference>
<gene>
    <name evidence="10" type="ORF">EZS28_001333</name>
</gene>
<evidence type="ECO:0000313" key="10">
    <source>
        <dbReference type="EMBL" id="KAA6403145.1"/>
    </source>
</evidence>
<keyword evidence="3" id="KW-1003">Cell membrane</keyword>
<dbReference type="InterPro" id="IPR001806">
    <property type="entry name" value="Small_GTPase"/>
</dbReference>
<evidence type="ECO:0000256" key="3">
    <source>
        <dbReference type="ARBA" id="ARBA00022475"/>
    </source>
</evidence>
<comment type="caution">
    <text evidence="10">The sequence shown here is derived from an EMBL/GenBank/DDBJ whole genome shotgun (WGS) entry which is preliminary data.</text>
</comment>
<keyword evidence="8" id="KW-0449">Lipoprotein</keyword>
<dbReference type="PANTHER" id="PTHR24072">
    <property type="entry name" value="RHO FAMILY GTPASE"/>
    <property type="match status" value="1"/>
</dbReference>
<sequence>MTQKDLKLKLVHVGDGAVGKTCLLMVYAKREYPTEYVPSIVFDNYTCTVPVNQQRVQLSLWDTAGQEDYDDIRPFSYENTDVFLICFSINQRETFNNVRDKWVPDVRAGQSPKAKIIIVGTKGDLRNDPSVPVISLSEIESMRKQIKAESYVECSALRNVGVKEVYDTAIRVSLLSQNACCSIL</sequence>
<dbReference type="PROSITE" id="PS51419">
    <property type="entry name" value="RAB"/>
    <property type="match status" value="1"/>
</dbReference>
<dbReference type="GO" id="GO:0005525">
    <property type="term" value="F:GTP binding"/>
    <property type="evidence" value="ECO:0007669"/>
    <property type="project" value="UniProtKB-KW"/>
</dbReference>
<dbReference type="SMART" id="SM00173">
    <property type="entry name" value="RAS"/>
    <property type="match status" value="1"/>
</dbReference>
<accession>A0A5J4X988</accession>
<dbReference type="PROSITE" id="PS51420">
    <property type="entry name" value="RHO"/>
    <property type="match status" value="1"/>
</dbReference>
<dbReference type="InterPro" id="IPR005225">
    <property type="entry name" value="Small_GTP-bd"/>
</dbReference>
<dbReference type="GO" id="GO:0003924">
    <property type="term" value="F:GTPase activity"/>
    <property type="evidence" value="ECO:0007669"/>
    <property type="project" value="InterPro"/>
</dbReference>
<evidence type="ECO:0000313" key="11">
    <source>
        <dbReference type="Proteomes" id="UP000324800"/>
    </source>
</evidence>
<dbReference type="Gene3D" id="3.40.50.300">
    <property type="entry name" value="P-loop containing nucleotide triphosphate hydrolases"/>
    <property type="match status" value="1"/>
</dbReference>
<dbReference type="SMART" id="SM00175">
    <property type="entry name" value="RAB"/>
    <property type="match status" value="1"/>
</dbReference>
<evidence type="ECO:0000256" key="9">
    <source>
        <dbReference type="ARBA" id="ARBA00023289"/>
    </source>
</evidence>
<dbReference type="FunFam" id="3.40.50.300:FF:000983">
    <property type="entry name" value="Rho family GTPase"/>
    <property type="match status" value="1"/>
</dbReference>
<dbReference type="GO" id="GO:0007264">
    <property type="term" value="P:small GTPase-mediated signal transduction"/>
    <property type="evidence" value="ECO:0007669"/>
    <property type="project" value="InterPro"/>
</dbReference>
<protein>
    <submittedName>
        <fullName evidence="10">Putative Cell division control protein 42</fullName>
    </submittedName>
</protein>
<evidence type="ECO:0000256" key="7">
    <source>
        <dbReference type="ARBA" id="ARBA00023136"/>
    </source>
</evidence>
<dbReference type="PROSITE" id="PS51421">
    <property type="entry name" value="RAS"/>
    <property type="match status" value="1"/>
</dbReference>
<dbReference type="AlphaFoldDB" id="A0A5J4X988"/>
<organism evidence="10 11">
    <name type="scientific">Streblomastix strix</name>
    <dbReference type="NCBI Taxonomy" id="222440"/>
    <lineage>
        <taxon>Eukaryota</taxon>
        <taxon>Metamonada</taxon>
        <taxon>Preaxostyla</taxon>
        <taxon>Oxymonadida</taxon>
        <taxon>Streblomastigidae</taxon>
        <taxon>Streblomastix</taxon>
    </lineage>
</organism>